<keyword evidence="3" id="KW-1185">Reference proteome</keyword>
<dbReference type="InterPro" id="IPR004314">
    <property type="entry name" value="Neprosin"/>
</dbReference>
<protein>
    <recommendedName>
        <fullName evidence="1">Neprosin PEP catalytic domain-containing protein</fullName>
    </recommendedName>
</protein>
<sequence>MFEDKESTNWWLLVQAEPVGYWTTTLFTSLSHRAEALAWGGKVINSAHMGAHGQHTQTDMGSGHFLTMGNLRASFIRGIQFIDDKFFTRILWFLVPNITNKNCYDENEGEVSADWGWFLYCAGSGGWLDCK</sequence>
<evidence type="ECO:0000313" key="3">
    <source>
        <dbReference type="Proteomes" id="UP001227230"/>
    </source>
</evidence>
<dbReference type="PANTHER" id="PTHR31589">
    <property type="entry name" value="PROTEIN, PUTATIVE (DUF239)-RELATED-RELATED"/>
    <property type="match status" value="1"/>
</dbReference>
<dbReference type="Pfam" id="PF03080">
    <property type="entry name" value="Neprosin"/>
    <property type="match status" value="1"/>
</dbReference>
<dbReference type="PANTHER" id="PTHR31589:SF221">
    <property type="entry name" value="LIGASE, PUTATIVE (DUF239)-RELATED"/>
    <property type="match status" value="1"/>
</dbReference>
<dbReference type="Proteomes" id="UP001227230">
    <property type="component" value="Chromosome 4"/>
</dbReference>
<proteinExistence type="predicted"/>
<dbReference type="InterPro" id="IPR053168">
    <property type="entry name" value="Glutamic_endopeptidase"/>
</dbReference>
<gene>
    <name evidence="2" type="ORF">VitviT2T_004391</name>
</gene>
<dbReference type="PROSITE" id="PS52045">
    <property type="entry name" value="NEPROSIN_PEP_CD"/>
    <property type="match status" value="1"/>
</dbReference>
<organism evidence="2 3">
    <name type="scientific">Vitis vinifera</name>
    <name type="common">Grape</name>
    <dbReference type="NCBI Taxonomy" id="29760"/>
    <lineage>
        <taxon>Eukaryota</taxon>
        <taxon>Viridiplantae</taxon>
        <taxon>Streptophyta</taxon>
        <taxon>Embryophyta</taxon>
        <taxon>Tracheophyta</taxon>
        <taxon>Spermatophyta</taxon>
        <taxon>Magnoliopsida</taxon>
        <taxon>eudicotyledons</taxon>
        <taxon>Gunneridae</taxon>
        <taxon>Pentapetalae</taxon>
        <taxon>rosids</taxon>
        <taxon>Vitales</taxon>
        <taxon>Vitaceae</taxon>
        <taxon>Viteae</taxon>
        <taxon>Vitis</taxon>
    </lineage>
</organism>
<accession>A0ABY9BPT7</accession>
<dbReference type="EMBL" id="CP126651">
    <property type="protein sequence ID" value="WJZ84809.1"/>
    <property type="molecule type" value="Genomic_DNA"/>
</dbReference>
<feature type="domain" description="Neprosin PEP catalytic" evidence="1">
    <location>
        <begin position="1"/>
        <end position="131"/>
    </location>
</feature>
<evidence type="ECO:0000313" key="2">
    <source>
        <dbReference type="EMBL" id="WJZ84809.1"/>
    </source>
</evidence>
<evidence type="ECO:0000259" key="1">
    <source>
        <dbReference type="PROSITE" id="PS52045"/>
    </source>
</evidence>
<reference evidence="2 3" key="1">
    <citation type="journal article" date="2023" name="Hortic Res">
        <title>The complete reference genome for grapevine (Vitis vinifera L.) genetics and breeding.</title>
        <authorList>
            <person name="Shi X."/>
            <person name="Cao S."/>
            <person name="Wang X."/>
            <person name="Huang S."/>
            <person name="Wang Y."/>
            <person name="Liu Z."/>
            <person name="Liu W."/>
            <person name="Leng X."/>
            <person name="Peng Y."/>
            <person name="Wang N."/>
            <person name="Wang Y."/>
            <person name="Ma Z."/>
            <person name="Xu X."/>
            <person name="Zhang F."/>
            <person name="Xue H."/>
            <person name="Zhong H."/>
            <person name="Wang Y."/>
            <person name="Zhang K."/>
            <person name="Velt A."/>
            <person name="Avia K."/>
            <person name="Holtgrawe D."/>
            <person name="Grimplet J."/>
            <person name="Matus J.T."/>
            <person name="Ware D."/>
            <person name="Wu X."/>
            <person name="Wang H."/>
            <person name="Liu C."/>
            <person name="Fang Y."/>
            <person name="Rustenholz C."/>
            <person name="Cheng Z."/>
            <person name="Xiao H."/>
            <person name="Zhou Y."/>
        </authorList>
    </citation>
    <scope>NUCLEOTIDE SEQUENCE [LARGE SCALE GENOMIC DNA]</scope>
    <source>
        <strain evidence="3">cv. Pinot noir / PN40024</strain>
        <tissue evidence="2">Leaf</tissue>
    </source>
</reference>
<name>A0ABY9BPT7_VITVI</name>